<comment type="caution">
    <text evidence="2">The sequence shown here is derived from an EMBL/GenBank/DDBJ whole genome shotgun (WGS) entry which is preliminary data.</text>
</comment>
<protein>
    <recommendedName>
        <fullName evidence="1">Reverse transcriptase domain-containing protein</fullName>
    </recommendedName>
</protein>
<proteinExistence type="predicted"/>
<dbReference type="SUPFAM" id="SSF56672">
    <property type="entry name" value="DNA/RNA polymerases"/>
    <property type="match status" value="1"/>
</dbReference>
<keyword evidence="3" id="KW-1185">Reference proteome</keyword>
<dbReference type="Gene3D" id="3.10.10.10">
    <property type="entry name" value="HIV Type 1 Reverse Transcriptase, subunit A, domain 1"/>
    <property type="match status" value="1"/>
</dbReference>
<dbReference type="InterPro" id="IPR000477">
    <property type="entry name" value="RT_dom"/>
</dbReference>
<dbReference type="PANTHER" id="PTHR24559">
    <property type="entry name" value="TRANSPOSON TY3-I GAG-POL POLYPROTEIN"/>
    <property type="match status" value="1"/>
</dbReference>
<feature type="domain" description="Reverse transcriptase" evidence="1">
    <location>
        <begin position="259"/>
        <end position="360"/>
    </location>
</feature>
<dbReference type="InterPro" id="IPR043128">
    <property type="entry name" value="Rev_trsase/Diguanyl_cyclase"/>
</dbReference>
<dbReference type="Gene3D" id="3.30.70.270">
    <property type="match status" value="1"/>
</dbReference>
<dbReference type="PANTHER" id="PTHR24559:SF440">
    <property type="entry name" value="RIBONUCLEASE H"/>
    <property type="match status" value="1"/>
</dbReference>
<dbReference type="Pfam" id="PF00078">
    <property type="entry name" value="RVT_1"/>
    <property type="match status" value="1"/>
</dbReference>
<dbReference type="CDD" id="cd00303">
    <property type="entry name" value="retropepsin_like"/>
    <property type="match status" value="1"/>
</dbReference>
<organism evidence="2 3">
    <name type="scientific">Batrachochytrium salamandrivorans</name>
    <dbReference type="NCBI Taxonomy" id="1357716"/>
    <lineage>
        <taxon>Eukaryota</taxon>
        <taxon>Fungi</taxon>
        <taxon>Fungi incertae sedis</taxon>
        <taxon>Chytridiomycota</taxon>
        <taxon>Chytridiomycota incertae sedis</taxon>
        <taxon>Chytridiomycetes</taxon>
        <taxon>Rhizophydiales</taxon>
        <taxon>Rhizophydiales incertae sedis</taxon>
        <taxon>Batrachochytrium</taxon>
    </lineage>
</organism>
<dbReference type="Pfam" id="PF13650">
    <property type="entry name" value="Asp_protease_2"/>
    <property type="match status" value="1"/>
</dbReference>
<dbReference type="Gene3D" id="2.40.70.10">
    <property type="entry name" value="Acid Proteases"/>
    <property type="match status" value="1"/>
</dbReference>
<dbReference type="CDD" id="cd01647">
    <property type="entry name" value="RT_LTR"/>
    <property type="match status" value="1"/>
</dbReference>
<dbReference type="InterPro" id="IPR043502">
    <property type="entry name" value="DNA/RNA_pol_sf"/>
</dbReference>
<evidence type="ECO:0000313" key="3">
    <source>
        <dbReference type="Proteomes" id="UP001648503"/>
    </source>
</evidence>
<evidence type="ECO:0000259" key="1">
    <source>
        <dbReference type="Pfam" id="PF00078"/>
    </source>
</evidence>
<dbReference type="InterPro" id="IPR053134">
    <property type="entry name" value="RNA-dir_DNA_polymerase"/>
</dbReference>
<name>A0ABQ8F7I4_9FUNG</name>
<reference evidence="2 3" key="1">
    <citation type="submission" date="2021-02" db="EMBL/GenBank/DDBJ databases">
        <title>Variation within the Batrachochytrium salamandrivorans European outbreak.</title>
        <authorList>
            <person name="Kelly M."/>
            <person name="Pasmans F."/>
            <person name="Shea T.P."/>
            <person name="Munoz J.F."/>
            <person name="Carranza S."/>
            <person name="Cuomo C.A."/>
            <person name="Martel A."/>
        </authorList>
    </citation>
    <scope>NUCLEOTIDE SEQUENCE [LARGE SCALE GENOMIC DNA]</scope>
    <source>
        <strain evidence="2 3">AMFP18/2</strain>
    </source>
</reference>
<sequence>MPIVKKRIRSINNSDNLLTLSIHSLSSRNKLLLPGTLRLGSITYVNTLFVDCGADDLFMDSKLAQDLKIPLVKLPNPIKLRLADGDSSSVITHRTVPLQLHIGNHVETVSFYVTSLCHESTTELSVLDEPEPIENVGFKKPTSHIISKETQDIISANSIHADIYPFVEATSKSEEDVPKEILSEFAGVFEKDLADVLPPHRNFDCAIDLKPLSEPSYGKIYQLTREEDIVMQDWIKENLKKGYIRNSSSPHGAPCFFVKQKDKLRLCMDYRGLNKNTIKDRNPIPLISEMLRTLSSGKIFTTLDLRGAYNLLRIKDGDEQKTSFITKYGQFEFLVMPFGLANAPAQFQRMMNSLFQDMISKFI</sequence>
<dbReference type="Proteomes" id="UP001648503">
    <property type="component" value="Unassembled WGS sequence"/>
</dbReference>
<accession>A0ABQ8F7I4</accession>
<evidence type="ECO:0000313" key="2">
    <source>
        <dbReference type="EMBL" id="KAH6593566.1"/>
    </source>
</evidence>
<dbReference type="InterPro" id="IPR021109">
    <property type="entry name" value="Peptidase_aspartic_dom_sf"/>
</dbReference>
<dbReference type="EMBL" id="JAFCIX010000351">
    <property type="protein sequence ID" value="KAH6593566.1"/>
    <property type="molecule type" value="Genomic_DNA"/>
</dbReference>
<gene>
    <name evidence="2" type="ORF">BASA50_007234</name>
</gene>